<dbReference type="AlphaFoldDB" id="E0S4W9"/>
<accession>E0S4W9</accession>
<dbReference type="EMBL" id="CP001813">
    <property type="protein sequence ID" value="ADL36451.1"/>
    <property type="molecule type" value="Genomic_DNA"/>
</dbReference>
<sequence>MGKDRYISKEEYKEYEKYKNAKKQGRLLNPEGLLFLAESADYDPIRLGQIMLSSVERFKAADPYLKSLSEDKLIFKPLPVKDEEEESFLPFIEYTK</sequence>
<keyword evidence="1" id="KW-0614">Plasmid</keyword>
<dbReference type="Proteomes" id="UP000001299">
    <property type="component" value="Plasmid pCY186"/>
</dbReference>
<reference evidence="1 2" key="1">
    <citation type="journal article" date="2010" name="PLoS ONE">
        <title>The glycobiome of the rumen bacterium Butyrivibrio proteoclasticus B316(T) highlights adaptation to a polysaccharide-rich environment.</title>
        <authorList>
            <person name="Kelly W.J."/>
            <person name="Leahy S.C."/>
            <person name="Altermann E."/>
            <person name="Yeoman C.J."/>
            <person name="Dunne J.C."/>
            <person name="Kong Z."/>
            <person name="Pacheco D.M."/>
            <person name="Li D."/>
            <person name="Noel S.J."/>
            <person name="Moon C.D."/>
            <person name="Cookson A.L."/>
            <person name="Attwood G.T."/>
        </authorList>
    </citation>
    <scope>NUCLEOTIDE SEQUENCE [LARGE SCALE GENOMIC DNA]</scope>
    <source>
        <strain evidence="2">ATCC 51982 / DSM 14932 / B316</strain>
        <plasmid evidence="2">Plasmid pCY186</plasmid>
    </source>
</reference>
<gene>
    <name evidence="1" type="ordered locus">bpr_IV086</name>
</gene>
<evidence type="ECO:0000313" key="1">
    <source>
        <dbReference type="EMBL" id="ADL36451.1"/>
    </source>
</evidence>
<dbReference type="KEGG" id="bpb:bpr_IV086"/>
<proteinExistence type="predicted"/>
<name>E0S4W9_BUTPB</name>
<dbReference type="HOGENOM" id="CLU_2354478_0_0_9"/>
<geneLocation type="plasmid" evidence="1 2">
    <name>pCY186</name>
</geneLocation>
<keyword evidence="2" id="KW-1185">Reference proteome</keyword>
<organism evidence="1 2">
    <name type="scientific">Butyrivibrio proteoclasticus (strain ATCC 51982 / DSM 14932 / B316)</name>
    <name type="common">Clostridium proteoclasticum</name>
    <dbReference type="NCBI Taxonomy" id="515622"/>
    <lineage>
        <taxon>Bacteria</taxon>
        <taxon>Bacillati</taxon>
        <taxon>Bacillota</taxon>
        <taxon>Clostridia</taxon>
        <taxon>Lachnospirales</taxon>
        <taxon>Lachnospiraceae</taxon>
        <taxon>Butyrivibrio</taxon>
    </lineage>
</organism>
<evidence type="ECO:0000313" key="2">
    <source>
        <dbReference type="Proteomes" id="UP000001299"/>
    </source>
</evidence>
<protein>
    <submittedName>
        <fullName evidence="1">Uncharacterized protein</fullName>
    </submittedName>
</protein>
<dbReference type="RefSeq" id="WP_013283099.1">
    <property type="nucleotide sequence ID" value="NC_014390.1"/>
</dbReference>